<evidence type="ECO:0000313" key="2">
    <source>
        <dbReference type="Proteomes" id="UP000223165"/>
    </source>
</evidence>
<gene>
    <name evidence="1" type="primary">138</name>
    <name evidence="1" type="ORF">SPECIALG_138</name>
</gene>
<proteinExistence type="predicted"/>
<protein>
    <submittedName>
        <fullName evidence="1">Uncharacterized protein</fullName>
    </submittedName>
</protein>
<name>A0A191ZC31_9CAUD</name>
<dbReference type="RefSeq" id="YP_009606244.1">
    <property type="nucleotide sequence ID" value="NC_041975.1"/>
</dbReference>
<dbReference type="EMBL" id="KU886222">
    <property type="protein sequence ID" value="ANJ64948.1"/>
    <property type="molecule type" value="Genomic_DNA"/>
</dbReference>
<keyword evidence="2" id="KW-1185">Reference proteome</keyword>
<reference evidence="2" key="1">
    <citation type="submission" date="2016-03" db="EMBL/GenBank/DDBJ databases">
        <authorList>
            <person name="Sharma R."/>
            <person name="Grossarth S.E."/>
            <person name="Foy B."/>
            <person name="Harbaugh K."/>
            <person name="Ingersoll K."/>
            <person name="Berg J.A."/>
            <person name="Jarvis T.M."/>
            <person name="Esplin I.N.D."/>
            <person name="Merrill B.D."/>
            <person name="Schoenhals J."/>
            <person name="Breakwell D.P."/>
            <person name="Hope S."/>
            <person name="Grose J.H."/>
        </authorList>
    </citation>
    <scope>NUCLEOTIDE SEQUENCE [LARGE SCALE GENOMIC DNA]</scope>
</reference>
<evidence type="ECO:0000313" key="1">
    <source>
        <dbReference type="EMBL" id="ANJ64948.1"/>
    </source>
</evidence>
<sequence>MKLNKLRYVLSKGFISLCADNIEAMGMEKVIRMAERRYMFANPKADEVEIDESDVNRALSIAKNKDARYDRIANLYSWLARNISGVRNTAALNRDVMKSLWMSYRGYITANALEELWVVTKVYDNGTDLEVEFSEVCALIANSEV</sequence>
<dbReference type="Proteomes" id="UP000223165">
    <property type="component" value="Segment"/>
</dbReference>
<dbReference type="GeneID" id="40082194"/>
<accession>A0A191ZC31</accession>
<organism evidence="1 2">
    <name type="scientific">Erwinia phage vB_EamM_Special G</name>
    <dbReference type="NCBI Taxonomy" id="1815989"/>
    <lineage>
        <taxon>Viruses</taxon>
        <taxon>Duplodnaviria</taxon>
        <taxon>Heunggongvirae</taxon>
        <taxon>Uroviricota</taxon>
        <taxon>Caudoviricetes</taxon>
        <taxon>Chimalliviridae</taxon>
        <taxon>Agricanvirus</taxon>
        <taxon>Agricanvirus specialG</taxon>
    </lineage>
</organism>
<dbReference type="KEGG" id="vg:40082194"/>